<feature type="domain" description="ABC transmembrane type-1" evidence="9">
    <location>
        <begin position="185"/>
        <end position="464"/>
    </location>
</feature>
<keyword evidence="11" id="KW-1185">Reference proteome</keyword>
<dbReference type="STRING" id="80876.SAMN05421779_103646"/>
<evidence type="ECO:0000256" key="6">
    <source>
        <dbReference type="ARBA" id="ARBA00023136"/>
    </source>
</evidence>
<evidence type="ECO:0000256" key="2">
    <source>
        <dbReference type="ARBA" id="ARBA00022692"/>
    </source>
</evidence>
<dbReference type="InterPro" id="IPR039421">
    <property type="entry name" value="Type_1_exporter"/>
</dbReference>
<dbReference type="Pfam" id="PF00664">
    <property type="entry name" value="ABC_membrane"/>
    <property type="match status" value="1"/>
</dbReference>
<keyword evidence="5 7" id="KW-1133">Transmembrane helix</keyword>
<dbReference type="OrthoDB" id="5288404at2"/>
<dbReference type="RefSeq" id="WP_084194757.1">
    <property type="nucleotide sequence ID" value="NZ_FTOA01000003.1"/>
</dbReference>
<feature type="transmembrane region" description="Helical" evidence="7">
    <location>
        <begin position="428"/>
        <end position="449"/>
    </location>
</feature>
<dbReference type="InterPro" id="IPR011527">
    <property type="entry name" value="ABC1_TM_dom"/>
</dbReference>
<dbReference type="PANTHER" id="PTHR24221">
    <property type="entry name" value="ATP-BINDING CASSETTE SUB-FAMILY B"/>
    <property type="match status" value="1"/>
</dbReference>
<dbReference type="InterPro" id="IPR003593">
    <property type="entry name" value="AAA+_ATPase"/>
</dbReference>
<dbReference type="Pfam" id="PF00005">
    <property type="entry name" value="ABC_tran"/>
    <property type="match status" value="1"/>
</dbReference>
<gene>
    <name evidence="10" type="ORF">SAMN05421779_103646</name>
</gene>
<evidence type="ECO:0000313" key="10">
    <source>
        <dbReference type="EMBL" id="SIS79053.1"/>
    </source>
</evidence>
<feature type="transmembrane region" description="Helical" evidence="7">
    <location>
        <begin position="321"/>
        <end position="339"/>
    </location>
</feature>
<sequence length="730" mass="80349">MINALQEATATEISWATRSSSNELRPEQVVSGSLGSFKALTDLAACLLPLLKELSWDGDPRHLMEAMPHFADKLDLTDLLNVMANLGYSSRSLPLNLRGMDPRLAPCLFLPDDGPAMVVVSRDGAAINVYDGETRNYQQLDQPSINGRAFVFNNAPDWEREQDAIGRGSYVWHVIGRFRPLILRALGTSLAINLLVLATPVFISSVYDKVIGTGSQTMLWFLLGGISIAILGDIALKAVRARMIAHFGARLDHILGRAVLQRILFLPPAYTELANISAQVARLKDFEVIREFFTGPMATVAFEIPFTVLFLFAMAAMAGPLVFVPLVGMVLFIALVFGLRPTMRRYVAEASRAGSRRQQFLVESISKLRDIRDTGAEDVWRTRYRELTAAASIKGYASASISTVSQVTSQALIVCTGLATLGWGVHRVLAGDLTVGGLVSSMTLVWWIMRPLQAGFTALTQMERVRDSANQIDRLLAVRPERADGERPRPIQQIQGRVTFSNTSMRYIAEADPAVIGINLQIEPGEIIGIVGPNGSGKSTILKLVLGLYRPQAGSVRLDGVDIRQIDPIEMRRSIAYVPQQCEVFFGTIAQNLRLASPAASDEELEWACSEAGVLEDIKALPKGFWTRVGDGKTQAIPSHMMQRLSLARAYLKRAPVTLFDEPANGLDFVGDQQFMKVLERMRGNSTVFLVTHRPSHLKQCDRVIVMQQGQVRMVGPAQQVLERLPPGVF</sequence>
<protein>
    <submittedName>
        <fullName evidence="10">ATP-binding cassette, subfamily C/ATP-binding cassette, subfamily C, LapB</fullName>
    </submittedName>
</protein>
<dbReference type="PROSITE" id="PS50929">
    <property type="entry name" value="ABC_TM1F"/>
    <property type="match status" value="1"/>
</dbReference>
<dbReference type="SUPFAM" id="SSF52540">
    <property type="entry name" value="P-loop containing nucleoside triphosphate hydrolases"/>
    <property type="match status" value="1"/>
</dbReference>
<evidence type="ECO:0000259" key="9">
    <source>
        <dbReference type="PROSITE" id="PS50929"/>
    </source>
</evidence>
<dbReference type="Gene3D" id="1.20.1560.10">
    <property type="entry name" value="ABC transporter type 1, transmembrane domain"/>
    <property type="match status" value="1"/>
</dbReference>
<dbReference type="EMBL" id="FTOA01000003">
    <property type="protein sequence ID" value="SIS79053.1"/>
    <property type="molecule type" value="Genomic_DNA"/>
</dbReference>
<dbReference type="PANTHER" id="PTHR24221:SF248">
    <property type="entry name" value="ABC TRANSPORTER TRANSMEMBRANE REGION"/>
    <property type="match status" value="1"/>
</dbReference>
<keyword evidence="6 7" id="KW-0472">Membrane</keyword>
<proteinExistence type="predicted"/>
<keyword evidence="2 7" id="KW-0812">Transmembrane</keyword>
<keyword evidence="4 10" id="KW-0067">ATP-binding</keyword>
<evidence type="ECO:0000256" key="7">
    <source>
        <dbReference type="SAM" id="Phobius"/>
    </source>
</evidence>
<feature type="transmembrane region" description="Helical" evidence="7">
    <location>
        <begin position="181"/>
        <end position="206"/>
    </location>
</feature>
<dbReference type="SUPFAM" id="SSF90123">
    <property type="entry name" value="ABC transporter transmembrane region"/>
    <property type="match status" value="1"/>
</dbReference>
<dbReference type="GO" id="GO:0140359">
    <property type="term" value="F:ABC-type transporter activity"/>
    <property type="evidence" value="ECO:0007669"/>
    <property type="project" value="InterPro"/>
</dbReference>
<dbReference type="GO" id="GO:0005524">
    <property type="term" value="F:ATP binding"/>
    <property type="evidence" value="ECO:0007669"/>
    <property type="project" value="UniProtKB-KW"/>
</dbReference>
<accession>A0A1N7LZ06</accession>
<evidence type="ECO:0000313" key="11">
    <source>
        <dbReference type="Proteomes" id="UP000185678"/>
    </source>
</evidence>
<evidence type="ECO:0000256" key="5">
    <source>
        <dbReference type="ARBA" id="ARBA00022989"/>
    </source>
</evidence>
<evidence type="ECO:0000256" key="4">
    <source>
        <dbReference type="ARBA" id="ARBA00022840"/>
    </source>
</evidence>
<feature type="transmembrane region" description="Helical" evidence="7">
    <location>
        <begin position="292"/>
        <end position="315"/>
    </location>
</feature>
<dbReference type="InterPro" id="IPR003439">
    <property type="entry name" value="ABC_transporter-like_ATP-bd"/>
</dbReference>
<evidence type="ECO:0000256" key="1">
    <source>
        <dbReference type="ARBA" id="ARBA00004651"/>
    </source>
</evidence>
<feature type="transmembrane region" description="Helical" evidence="7">
    <location>
        <begin position="218"/>
        <end position="236"/>
    </location>
</feature>
<feature type="domain" description="ABC transporter" evidence="8">
    <location>
        <begin position="498"/>
        <end position="729"/>
    </location>
</feature>
<evidence type="ECO:0000259" key="8">
    <source>
        <dbReference type="PROSITE" id="PS50893"/>
    </source>
</evidence>
<comment type="subcellular location">
    <subcellularLocation>
        <location evidence="1">Cell membrane</location>
        <topology evidence="1">Multi-pass membrane protein</topology>
    </subcellularLocation>
</comment>
<organism evidence="10 11">
    <name type="scientific">Insolitispirillum peregrinum</name>
    <dbReference type="NCBI Taxonomy" id="80876"/>
    <lineage>
        <taxon>Bacteria</taxon>
        <taxon>Pseudomonadati</taxon>
        <taxon>Pseudomonadota</taxon>
        <taxon>Alphaproteobacteria</taxon>
        <taxon>Rhodospirillales</taxon>
        <taxon>Novispirillaceae</taxon>
        <taxon>Insolitispirillum</taxon>
    </lineage>
</organism>
<dbReference type="SMART" id="SM00382">
    <property type="entry name" value="AAA"/>
    <property type="match status" value="1"/>
</dbReference>
<dbReference type="InterPro" id="IPR036640">
    <property type="entry name" value="ABC1_TM_sf"/>
</dbReference>
<dbReference type="PROSITE" id="PS50893">
    <property type="entry name" value="ABC_TRANSPORTER_2"/>
    <property type="match status" value="1"/>
</dbReference>
<keyword evidence="3" id="KW-0547">Nucleotide-binding</keyword>
<dbReference type="Proteomes" id="UP000185678">
    <property type="component" value="Unassembled WGS sequence"/>
</dbReference>
<evidence type="ECO:0000256" key="3">
    <source>
        <dbReference type="ARBA" id="ARBA00022741"/>
    </source>
</evidence>
<dbReference type="Gene3D" id="3.40.50.300">
    <property type="entry name" value="P-loop containing nucleotide triphosphate hydrolases"/>
    <property type="match status" value="1"/>
</dbReference>
<dbReference type="InterPro" id="IPR027417">
    <property type="entry name" value="P-loop_NTPase"/>
</dbReference>
<dbReference type="AlphaFoldDB" id="A0A1N7LZ06"/>
<reference evidence="10 11" key="1">
    <citation type="submission" date="2017-01" db="EMBL/GenBank/DDBJ databases">
        <authorList>
            <person name="Mah S.A."/>
            <person name="Swanson W.J."/>
            <person name="Moy G.W."/>
            <person name="Vacquier V.D."/>
        </authorList>
    </citation>
    <scope>NUCLEOTIDE SEQUENCE [LARGE SCALE GENOMIC DNA]</scope>
    <source>
        <strain evidence="10 11">DSM 11589</strain>
    </source>
</reference>
<name>A0A1N7LZ06_9PROT</name>
<dbReference type="Gene3D" id="3.90.70.10">
    <property type="entry name" value="Cysteine proteinases"/>
    <property type="match status" value="1"/>
</dbReference>
<dbReference type="GO" id="GO:0034040">
    <property type="term" value="F:ATPase-coupled lipid transmembrane transporter activity"/>
    <property type="evidence" value="ECO:0007669"/>
    <property type="project" value="TreeGrafter"/>
</dbReference>
<dbReference type="GO" id="GO:0016887">
    <property type="term" value="F:ATP hydrolysis activity"/>
    <property type="evidence" value="ECO:0007669"/>
    <property type="project" value="InterPro"/>
</dbReference>
<dbReference type="GO" id="GO:0005886">
    <property type="term" value="C:plasma membrane"/>
    <property type="evidence" value="ECO:0007669"/>
    <property type="project" value="UniProtKB-SubCell"/>
</dbReference>